<evidence type="ECO:0000259" key="9">
    <source>
        <dbReference type="SMART" id="SM01060"/>
    </source>
</evidence>
<dbReference type="Gene3D" id="2.40.180.10">
    <property type="entry name" value="Catalase core domain"/>
    <property type="match status" value="1"/>
</dbReference>
<reference evidence="10" key="1">
    <citation type="submission" date="2025-05" db="UniProtKB">
        <authorList>
            <consortium name="EnsemblFungi"/>
        </authorList>
    </citation>
    <scope>IDENTIFICATION</scope>
</reference>
<dbReference type="GO" id="GO:0005777">
    <property type="term" value="C:peroxisome"/>
    <property type="evidence" value="ECO:0007669"/>
    <property type="project" value="TreeGrafter"/>
</dbReference>
<organism evidence="10">
    <name type="scientific">Candida parapsilosis (strain CDC 317 / ATCC MYA-4646)</name>
    <name type="common">Yeast</name>
    <name type="synonym">Monilia parapsilosis</name>
    <dbReference type="NCBI Taxonomy" id="578454"/>
    <lineage>
        <taxon>Eukaryota</taxon>
        <taxon>Fungi</taxon>
        <taxon>Dikarya</taxon>
        <taxon>Ascomycota</taxon>
        <taxon>Saccharomycotina</taxon>
        <taxon>Pichiomycetes</taxon>
        <taxon>Debaryomycetaceae</taxon>
        <taxon>Candida/Lodderomyces clade</taxon>
        <taxon>Candida</taxon>
    </lineage>
</organism>
<evidence type="ECO:0000313" key="10">
    <source>
        <dbReference type="EnsemblFungi" id="CPAR2_803840-T-p1"/>
    </source>
</evidence>
<comment type="similarity">
    <text evidence="2">Belongs to the catalase family.</text>
</comment>
<evidence type="ECO:0000256" key="5">
    <source>
        <dbReference type="ARBA" id="ARBA00022723"/>
    </source>
</evidence>
<dbReference type="InterPro" id="IPR011614">
    <property type="entry name" value="Catalase_core"/>
</dbReference>
<evidence type="ECO:0000256" key="8">
    <source>
        <dbReference type="ARBA" id="ARBA00023324"/>
    </source>
</evidence>
<evidence type="ECO:0000256" key="3">
    <source>
        <dbReference type="ARBA" id="ARBA00022559"/>
    </source>
</evidence>
<dbReference type="GO" id="GO:0042744">
    <property type="term" value="P:hydrogen peroxide catabolic process"/>
    <property type="evidence" value="ECO:0007669"/>
    <property type="project" value="UniProtKB-KW"/>
</dbReference>
<dbReference type="InterPro" id="IPR020835">
    <property type="entry name" value="Catalase_sf"/>
</dbReference>
<dbReference type="SUPFAM" id="SSF56634">
    <property type="entry name" value="Heme-dependent catalase-like"/>
    <property type="match status" value="1"/>
</dbReference>
<keyword evidence="6" id="KW-0560">Oxidoreductase</keyword>
<dbReference type="GO" id="GO:0004096">
    <property type="term" value="F:catalase activity"/>
    <property type="evidence" value="ECO:0007669"/>
    <property type="project" value="InterPro"/>
</dbReference>
<dbReference type="InterPro" id="IPR024708">
    <property type="entry name" value="Catalase_AS"/>
</dbReference>
<evidence type="ECO:0000256" key="4">
    <source>
        <dbReference type="ARBA" id="ARBA00022617"/>
    </source>
</evidence>
<comment type="cofactor">
    <cofactor evidence="1">
        <name>heme</name>
        <dbReference type="ChEBI" id="CHEBI:30413"/>
    </cofactor>
</comment>
<evidence type="ECO:0000256" key="7">
    <source>
        <dbReference type="ARBA" id="ARBA00023004"/>
    </source>
</evidence>
<dbReference type="PANTHER" id="PTHR11465:SF9">
    <property type="entry name" value="CATALASE"/>
    <property type="match status" value="1"/>
</dbReference>
<keyword evidence="7" id="KW-0408">Iron</keyword>
<name>A0AAJ8W8H6_CANPC</name>
<dbReference type="EnsemblFungi" id="CPAR2_803840-T">
    <property type="protein sequence ID" value="CPAR2_803840-T-p1"/>
    <property type="gene ID" value="CPAR2_803840"/>
</dbReference>
<keyword evidence="3" id="KW-0575">Peroxidase</keyword>
<keyword evidence="5" id="KW-0479">Metal-binding</keyword>
<dbReference type="InterPro" id="IPR018028">
    <property type="entry name" value="Catalase"/>
</dbReference>
<dbReference type="GO" id="GO:0005739">
    <property type="term" value="C:mitochondrion"/>
    <property type="evidence" value="ECO:0007669"/>
    <property type="project" value="TreeGrafter"/>
</dbReference>
<dbReference type="PROSITE" id="PS51402">
    <property type="entry name" value="CATALASE_3"/>
    <property type="match status" value="1"/>
</dbReference>
<feature type="domain" description="Catalase core" evidence="9">
    <location>
        <begin position="8"/>
        <end position="164"/>
    </location>
</feature>
<keyword evidence="4" id="KW-0349">Heme</keyword>
<accession>A0AAJ8W8H6</accession>
<dbReference type="Pfam" id="PF00199">
    <property type="entry name" value="Catalase"/>
    <property type="match status" value="1"/>
</dbReference>
<evidence type="ECO:0000256" key="2">
    <source>
        <dbReference type="ARBA" id="ARBA00005329"/>
    </source>
</evidence>
<evidence type="ECO:0000256" key="1">
    <source>
        <dbReference type="ARBA" id="ARBA00001971"/>
    </source>
</evidence>
<dbReference type="AlphaFoldDB" id="A0AAJ8W8H6"/>
<dbReference type="PANTHER" id="PTHR11465">
    <property type="entry name" value="CATALASE"/>
    <property type="match status" value="1"/>
</dbReference>
<proteinExistence type="inferred from homology"/>
<dbReference type="GO" id="GO:0042542">
    <property type="term" value="P:response to hydrogen peroxide"/>
    <property type="evidence" value="ECO:0007669"/>
    <property type="project" value="TreeGrafter"/>
</dbReference>
<dbReference type="PROSITE" id="PS00438">
    <property type="entry name" value="CATALASE_2"/>
    <property type="match status" value="1"/>
</dbReference>
<dbReference type="SMART" id="SM01060">
    <property type="entry name" value="Catalase"/>
    <property type="match status" value="1"/>
</dbReference>
<dbReference type="GO" id="GO:0020037">
    <property type="term" value="F:heme binding"/>
    <property type="evidence" value="ECO:0007669"/>
    <property type="project" value="InterPro"/>
</dbReference>
<protein>
    <recommendedName>
        <fullName evidence="9">Catalase core domain-containing protein</fullName>
    </recommendedName>
</protein>
<sequence>MTPPPVLTNSQGQAIPNPPYATQRIGKHGPLLLQDIDLIDNLAHFDRERIPERVVHGRGSGAHGVFEVTDDITDICAADFLSEVGKKTKTFTRFSLVAAESGANDSARDVRGLLQSFTLSKEFWILFIFTHQRFSLEIHLNLLMLTMFRKETRKLTPRTLMSLGISLR</sequence>
<keyword evidence="8" id="KW-0376">Hydrogen peroxide</keyword>
<dbReference type="PRINTS" id="PR00067">
    <property type="entry name" value="CATALASE"/>
</dbReference>
<evidence type="ECO:0000256" key="6">
    <source>
        <dbReference type="ARBA" id="ARBA00023002"/>
    </source>
</evidence>
<dbReference type="GO" id="GO:0046872">
    <property type="term" value="F:metal ion binding"/>
    <property type="evidence" value="ECO:0007669"/>
    <property type="project" value="UniProtKB-KW"/>
</dbReference>